<evidence type="ECO:0000256" key="5">
    <source>
        <dbReference type="ARBA" id="ARBA00023136"/>
    </source>
</evidence>
<feature type="transmembrane region" description="Helical" evidence="7">
    <location>
        <begin position="6"/>
        <end position="28"/>
    </location>
</feature>
<feature type="transmembrane region" description="Helical" evidence="7">
    <location>
        <begin position="311"/>
        <end position="333"/>
    </location>
</feature>
<feature type="transmembrane region" description="Helical" evidence="7">
    <location>
        <begin position="104"/>
        <end position="125"/>
    </location>
</feature>
<dbReference type="EMBL" id="CP030840">
    <property type="protein sequence ID" value="AXC11388.1"/>
    <property type="molecule type" value="Genomic_DNA"/>
</dbReference>
<reference evidence="8 9" key="1">
    <citation type="journal article" date="2018" name="Front. Microbiol.">
        <title>Hydrolytic Capabilities as a Key to Environmental Success: Chitinolytic and Cellulolytic Acidobacteria From Acidic Sub-arctic Soils and Boreal Peatlands.</title>
        <authorList>
            <person name="Belova S.E."/>
            <person name="Ravin N.V."/>
            <person name="Pankratov T.A."/>
            <person name="Rakitin A.L."/>
            <person name="Ivanova A.A."/>
            <person name="Beletsky A.V."/>
            <person name="Mardanov A.V."/>
            <person name="Sinninghe Damste J.S."/>
            <person name="Dedysh S.N."/>
        </authorList>
    </citation>
    <scope>NUCLEOTIDE SEQUENCE [LARGE SCALE GENOMIC DNA]</scope>
    <source>
        <strain evidence="8 9">SBC82</strain>
    </source>
</reference>
<comment type="subcellular location">
    <subcellularLocation>
        <location evidence="1">Membrane</location>
        <topology evidence="1">Multi-pass membrane protein</topology>
    </subcellularLocation>
</comment>
<comment type="similarity">
    <text evidence="2">Belongs to the TerC family.</text>
</comment>
<keyword evidence="4 7" id="KW-1133">Transmembrane helix</keyword>
<evidence type="ECO:0000313" key="8">
    <source>
        <dbReference type="EMBL" id="AXC11388.1"/>
    </source>
</evidence>
<dbReference type="RefSeq" id="WP_114206844.1">
    <property type="nucleotide sequence ID" value="NZ_CP030840.1"/>
</dbReference>
<keyword evidence="9" id="KW-1185">Reference proteome</keyword>
<dbReference type="InterPro" id="IPR005496">
    <property type="entry name" value="Integral_membrane_TerC"/>
</dbReference>
<dbReference type="InterPro" id="IPR022369">
    <property type="entry name" value="Integral_membrane_TerC_rswitch"/>
</dbReference>
<evidence type="ECO:0000256" key="4">
    <source>
        <dbReference type="ARBA" id="ARBA00022989"/>
    </source>
</evidence>
<organism evidence="8 9">
    <name type="scientific">Acidisarcina polymorpha</name>
    <dbReference type="NCBI Taxonomy" id="2211140"/>
    <lineage>
        <taxon>Bacteria</taxon>
        <taxon>Pseudomonadati</taxon>
        <taxon>Acidobacteriota</taxon>
        <taxon>Terriglobia</taxon>
        <taxon>Terriglobales</taxon>
        <taxon>Acidobacteriaceae</taxon>
        <taxon>Acidisarcina</taxon>
    </lineage>
</organism>
<feature type="transmembrane region" description="Helical" evidence="7">
    <location>
        <begin position="228"/>
        <end position="252"/>
    </location>
</feature>
<dbReference type="PANTHER" id="PTHR30238">
    <property type="entry name" value="MEMBRANE BOUND PREDICTED REDOX MODULATOR"/>
    <property type="match status" value="1"/>
</dbReference>
<dbReference type="NCBIfam" id="TIGR03718">
    <property type="entry name" value="R_switched_Alx"/>
    <property type="match status" value="1"/>
</dbReference>
<gene>
    <name evidence="8" type="ORF">ACPOL_2052</name>
</gene>
<proteinExistence type="inferred from homology"/>
<dbReference type="AlphaFoldDB" id="A0A2Z5FWY6"/>
<evidence type="ECO:0000256" key="2">
    <source>
        <dbReference type="ARBA" id="ARBA00007511"/>
    </source>
</evidence>
<evidence type="ECO:0000313" key="9">
    <source>
        <dbReference type="Proteomes" id="UP000253606"/>
    </source>
</evidence>
<accession>A0A2Z5FWY6</accession>
<dbReference type="KEGG" id="abas:ACPOL_2052"/>
<feature type="transmembrane region" description="Helical" evidence="7">
    <location>
        <begin position="287"/>
        <end position="305"/>
    </location>
</feature>
<evidence type="ECO:0000256" key="7">
    <source>
        <dbReference type="SAM" id="Phobius"/>
    </source>
</evidence>
<keyword evidence="3 7" id="KW-0812">Transmembrane</keyword>
<evidence type="ECO:0000256" key="6">
    <source>
        <dbReference type="SAM" id="MobiDB-lite"/>
    </source>
</evidence>
<feature type="compositionally biased region" description="Basic and acidic residues" evidence="6">
    <location>
        <begin position="177"/>
        <end position="187"/>
    </location>
</feature>
<protein>
    <submittedName>
        <fullName evidence="8">Integral membrane protein TerC</fullName>
    </submittedName>
</protein>
<evidence type="ECO:0000256" key="3">
    <source>
        <dbReference type="ARBA" id="ARBA00022692"/>
    </source>
</evidence>
<evidence type="ECO:0000256" key="1">
    <source>
        <dbReference type="ARBA" id="ARBA00004141"/>
    </source>
</evidence>
<sequence length="342" mass="37422">MLAGAPLSYWIGFHALVLALLAIDLLFLNPKNEKRAQKLAWGWTLFLFCLACAFALTLVRVDGHQHALEFFSSYLIESSLSVDNLFVFLLMFRSLQLDRQQQHSILLWGVGGAIVMRALFIAAGVTLLAHFAWIEDVFGVILLIAAVRLIRHQANNEKPSAVVRWIQSQSLKRAAKAAEGEGRKNDGPAKGGRGRPSAGNVEAAVQPQTTAAPLRAAQHQVTLTPATFVMIVLAVEGTDLVFALDSIPAVLAITRDPFIAYTSNIFAVLGLRSLYFALAGMLDRFRLLHYGLAAILGFVALKMLLARWVHVNVVISLAVILGILAIFIAASLLEEKRRRAHA</sequence>
<dbReference type="Proteomes" id="UP000253606">
    <property type="component" value="Chromosome"/>
</dbReference>
<feature type="transmembrane region" description="Helical" evidence="7">
    <location>
        <begin position="40"/>
        <end position="59"/>
    </location>
</feature>
<feature type="region of interest" description="Disordered" evidence="6">
    <location>
        <begin position="177"/>
        <end position="202"/>
    </location>
</feature>
<name>A0A2Z5FWY6_9BACT</name>
<feature type="transmembrane region" description="Helical" evidence="7">
    <location>
        <begin position="131"/>
        <end position="150"/>
    </location>
</feature>
<feature type="transmembrane region" description="Helical" evidence="7">
    <location>
        <begin position="71"/>
        <end position="92"/>
    </location>
</feature>
<dbReference type="GO" id="GO:0016020">
    <property type="term" value="C:membrane"/>
    <property type="evidence" value="ECO:0007669"/>
    <property type="project" value="UniProtKB-SubCell"/>
</dbReference>
<feature type="transmembrane region" description="Helical" evidence="7">
    <location>
        <begin position="258"/>
        <end position="275"/>
    </location>
</feature>
<dbReference type="OrthoDB" id="9783692at2"/>
<dbReference type="Pfam" id="PF03741">
    <property type="entry name" value="TerC"/>
    <property type="match status" value="1"/>
</dbReference>
<dbReference type="PANTHER" id="PTHR30238:SF0">
    <property type="entry name" value="THYLAKOID MEMBRANE PROTEIN TERC, CHLOROPLASTIC"/>
    <property type="match status" value="1"/>
</dbReference>
<keyword evidence="5 7" id="KW-0472">Membrane</keyword>